<proteinExistence type="inferred from homology"/>
<protein>
    <recommendedName>
        <fullName evidence="3">Glucokinase</fullName>
        <ecNumber evidence="3">2.7.1.2</ecNumber>
    </recommendedName>
    <alternativeName>
        <fullName evidence="3">Glucose kinase</fullName>
    </alternativeName>
</protein>
<evidence type="ECO:0000256" key="2">
    <source>
        <dbReference type="ARBA" id="ARBA00022777"/>
    </source>
</evidence>
<dbReference type="Gene3D" id="3.40.367.20">
    <property type="match status" value="1"/>
</dbReference>
<dbReference type="GO" id="GO:0005524">
    <property type="term" value="F:ATP binding"/>
    <property type="evidence" value="ECO:0007669"/>
    <property type="project" value="UniProtKB-UniRule"/>
</dbReference>
<keyword evidence="3" id="KW-0067">ATP-binding</keyword>
<dbReference type="OrthoDB" id="9800595at2"/>
<keyword evidence="1 3" id="KW-0808">Transferase</keyword>
<evidence type="ECO:0000256" key="4">
    <source>
        <dbReference type="RuleBase" id="RU004046"/>
    </source>
</evidence>
<dbReference type="CDD" id="cd24008">
    <property type="entry name" value="ASKHA_NBD_GLK"/>
    <property type="match status" value="1"/>
</dbReference>
<keyword evidence="6" id="KW-1185">Reference proteome</keyword>
<dbReference type="GO" id="GO:0005737">
    <property type="term" value="C:cytoplasm"/>
    <property type="evidence" value="ECO:0007669"/>
    <property type="project" value="UniProtKB-SubCell"/>
</dbReference>
<dbReference type="HAMAP" id="MF_00524">
    <property type="entry name" value="Glucokinase"/>
    <property type="match status" value="1"/>
</dbReference>
<dbReference type="GO" id="GO:0006096">
    <property type="term" value="P:glycolytic process"/>
    <property type="evidence" value="ECO:0007669"/>
    <property type="project" value="UniProtKB-UniRule"/>
</dbReference>
<dbReference type="PANTHER" id="PTHR47363:SF1">
    <property type="entry name" value="GLUCOKINASE"/>
    <property type="match status" value="1"/>
</dbReference>
<dbReference type="Pfam" id="PF02685">
    <property type="entry name" value="Glucokinase"/>
    <property type="match status" value="1"/>
</dbReference>
<dbReference type="HOGENOM" id="CLU_042582_0_0_6"/>
<dbReference type="SUPFAM" id="SSF53067">
    <property type="entry name" value="Actin-like ATPase domain"/>
    <property type="match status" value="1"/>
</dbReference>
<comment type="catalytic activity">
    <reaction evidence="3">
        <text>D-glucose + ATP = D-glucose 6-phosphate + ADP + H(+)</text>
        <dbReference type="Rhea" id="RHEA:17825"/>
        <dbReference type="ChEBI" id="CHEBI:4167"/>
        <dbReference type="ChEBI" id="CHEBI:15378"/>
        <dbReference type="ChEBI" id="CHEBI:30616"/>
        <dbReference type="ChEBI" id="CHEBI:61548"/>
        <dbReference type="ChEBI" id="CHEBI:456216"/>
        <dbReference type="EC" id="2.7.1.2"/>
    </reaction>
</comment>
<evidence type="ECO:0000313" key="5">
    <source>
        <dbReference type="EMBL" id="EIJ44275.1"/>
    </source>
</evidence>
<comment type="caution">
    <text evidence="3">Lacks conserved residue(s) required for the propagation of feature annotation.</text>
</comment>
<evidence type="ECO:0000256" key="3">
    <source>
        <dbReference type="HAMAP-Rule" id="MF_00524"/>
    </source>
</evidence>
<evidence type="ECO:0000313" key="6">
    <source>
        <dbReference type="Proteomes" id="UP000005744"/>
    </source>
</evidence>
<dbReference type="STRING" id="395493.BegalDRAFT_3461"/>
<dbReference type="EC" id="2.7.1.2" evidence="3"/>
<dbReference type="PANTHER" id="PTHR47363">
    <property type="entry name" value="GLUCOKINASE"/>
    <property type="match status" value="1"/>
</dbReference>
<comment type="subcellular location">
    <subcellularLocation>
        <location evidence="3">Cytoplasm</location>
    </subcellularLocation>
</comment>
<dbReference type="AlphaFoldDB" id="I3CKY2"/>
<reference evidence="5 6" key="1">
    <citation type="submission" date="2011-11" db="EMBL/GenBank/DDBJ databases">
        <title>Improved High-Quality Draft sequence of Beggiatoa alba B18lD.</title>
        <authorList>
            <consortium name="US DOE Joint Genome Institute"/>
            <person name="Lucas S."/>
            <person name="Han J."/>
            <person name="Lapidus A."/>
            <person name="Cheng J.-F."/>
            <person name="Goodwin L."/>
            <person name="Pitluck S."/>
            <person name="Peters L."/>
            <person name="Mikhailova N."/>
            <person name="Held B."/>
            <person name="Detter J.C."/>
            <person name="Han C."/>
            <person name="Tapia R."/>
            <person name="Land M."/>
            <person name="Hauser L."/>
            <person name="Kyrpides N."/>
            <person name="Ivanova N."/>
            <person name="Pagani I."/>
            <person name="Samuel K."/>
            <person name="Teske A."/>
            <person name="Mueller J."/>
            <person name="Woyke T."/>
        </authorList>
    </citation>
    <scope>NUCLEOTIDE SEQUENCE [LARGE SCALE GENOMIC DNA]</scope>
    <source>
        <strain evidence="5 6">B18LD</strain>
    </source>
</reference>
<dbReference type="InterPro" id="IPR043129">
    <property type="entry name" value="ATPase_NBD"/>
</dbReference>
<comment type="similarity">
    <text evidence="3 4">Belongs to the bacterial glucokinase family.</text>
</comment>
<keyword evidence="3" id="KW-0963">Cytoplasm</keyword>
<sequence>MILAGDIGATKTLLAIYNSSTMQPLVQYSYSSTAYAHFDELLQTFLHKVNKPHIAAMCLGVAGPVLAGSCQTLNLPWTLHVNKLQQQTHCMRVQLLNDLEAMGHGIQHLSPTDYDCLTPELPAQQGNIALLAAGTGLGEAFLYWDGSQHHVIATEGGHTDFAPQTELEIELLRFLQRQYQHVSYERLLSGVGLFQIYQFLCEYDKQAEEPEITRQLQTVPDPSALISQFAMTRHSVLCTRALDIFMQIYGAEAGNMALKVLSYGGVYLGGGIAPKILTALQTSYFLQAFRAKGRYQVINAKIPVYVILNQQIGLLGAAWYAKTHL</sequence>
<dbReference type="InterPro" id="IPR003836">
    <property type="entry name" value="Glucokinase"/>
</dbReference>
<accession>I3CKY2</accession>
<dbReference type="NCBIfam" id="TIGR00749">
    <property type="entry name" value="glk"/>
    <property type="match status" value="1"/>
</dbReference>
<dbReference type="GO" id="GO:0005536">
    <property type="term" value="F:D-glucose binding"/>
    <property type="evidence" value="ECO:0007669"/>
    <property type="project" value="InterPro"/>
</dbReference>
<keyword evidence="2 3" id="KW-0418">Kinase</keyword>
<dbReference type="Proteomes" id="UP000005744">
    <property type="component" value="Unassembled WGS sequence"/>
</dbReference>
<gene>
    <name evidence="3" type="primary">glk</name>
    <name evidence="5" type="ORF">BegalDRAFT_3461</name>
</gene>
<dbReference type="Gene3D" id="3.30.420.40">
    <property type="match status" value="1"/>
</dbReference>
<name>I3CKY2_9GAMM</name>
<keyword evidence="3" id="KW-0547">Nucleotide-binding</keyword>
<evidence type="ECO:0000256" key="1">
    <source>
        <dbReference type="ARBA" id="ARBA00022679"/>
    </source>
</evidence>
<dbReference type="eggNOG" id="COG0837">
    <property type="taxonomic scope" value="Bacteria"/>
</dbReference>
<dbReference type="EMBL" id="JH600070">
    <property type="protein sequence ID" value="EIJ44275.1"/>
    <property type="molecule type" value="Genomic_DNA"/>
</dbReference>
<organism evidence="5 6">
    <name type="scientific">Beggiatoa alba B18LD</name>
    <dbReference type="NCBI Taxonomy" id="395493"/>
    <lineage>
        <taxon>Bacteria</taxon>
        <taxon>Pseudomonadati</taxon>
        <taxon>Pseudomonadota</taxon>
        <taxon>Gammaproteobacteria</taxon>
        <taxon>Thiotrichales</taxon>
        <taxon>Thiotrichaceae</taxon>
        <taxon>Beggiatoa</taxon>
    </lineage>
</organism>
<dbReference type="GO" id="GO:0004340">
    <property type="term" value="F:glucokinase activity"/>
    <property type="evidence" value="ECO:0007669"/>
    <property type="project" value="UniProtKB-UniRule"/>
</dbReference>
<keyword evidence="3" id="KW-0324">Glycolysis</keyword>
<dbReference type="RefSeq" id="WP_002692193.1">
    <property type="nucleotide sequence ID" value="NZ_JH600070.1"/>
</dbReference>